<dbReference type="AlphaFoldDB" id="A0A0F9BTA1"/>
<evidence type="ECO:0000313" key="1">
    <source>
        <dbReference type="EMBL" id="KKL25125.1"/>
    </source>
</evidence>
<sequence length="55" mass="6756">DYDRIEQIFYDNLYFDKSGFVLKIPLLSLIRQISKDDIKIEKFDLTKYTYLLHHE</sequence>
<reference evidence="1" key="1">
    <citation type="journal article" date="2015" name="Nature">
        <title>Complex archaea that bridge the gap between prokaryotes and eukaryotes.</title>
        <authorList>
            <person name="Spang A."/>
            <person name="Saw J.H."/>
            <person name="Jorgensen S.L."/>
            <person name="Zaremba-Niedzwiedzka K."/>
            <person name="Martijn J."/>
            <person name="Lind A.E."/>
            <person name="van Eijk R."/>
            <person name="Schleper C."/>
            <person name="Guy L."/>
            <person name="Ettema T.J."/>
        </authorList>
    </citation>
    <scope>NUCLEOTIDE SEQUENCE</scope>
</reference>
<gene>
    <name evidence="1" type="ORF">LCGC14_2408420</name>
</gene>
<feature type="non-terminal residue" evidence="1">
    <location>
        <position position="1"/>
    </location>
</feature>
<dbReference type="EMBL" id="LAZR01036331">
    <property type="protein sequence ID" value="KKL25125.1"/>
    <property type="molecule type" value="Genomic_DNA"/>
</dbReference>
<proteinExistence type="predicted"/>
<organism evidence="1">
    <name type="scientific">marine sediment metagenome</name>
    <dbReference type="NCBI Taxonomy" id="412755"/>
    <lineage>
        <taxon>unclassified sequences</taxon>
        <taxon>metagenomes</taxon>
        <taxon>ecological metagenomes</taxon>
    </lineage>
</organism>
<name>A0A0F9BTA1_9ZZZZ</name>
<comment type="caution">
    <text evidence="1">The sequence shown here is derived from an EMBL/GenBank/DDBJ whole genome shotgun (WGS) entry which is preliminary data.</text>
</comment>
<accession>A0A0F9BTA1</accession>
<protein>
    <submittedName>
        <fullName evidence="1">Uncharacterized protein</fullName>
    </submittedName>
</protein>